<feature type="compositionally biased region" description="Gly residues" evidence="1">
    <location>
        <begin position="801"/>
        <end position="828"/>
    </location>
</feature>
<feature type="compositionally biased region" description="Low complexity" evidence="1">
    <location>
        <begin position="763"/>
        <end position="800"/>
    </location>
</feature>
<feature type="chain" id="PRO_5031563683" description="TonB-dependent receptor" evidence="2">
    <location>
        <begin position="26"/>
        <end position="994"/>
    </location>
</feature>
<sequence>MRSTLMLGSAVAGLLVGTMPGTALAQAQQSAPSPAPAQTRPQQSAQPAAPQDSGSDEMGDEGAIVVNGVLPGAVKTDVKPEVQLNPADIRAYGASNVSELITALQAQLGSGSGRGDEQPVILISGRRSSMNEVRDLPTEAIERIDILPEEVALQYGYAATQKVINFVLRRRFQALTTVLEGQMPTAGGNFTGSGNVNILKLNRDGRVTLDVKYNQNSAILESERGVTRAGNSLFDTTGNITGIGGAQIDPALSALVGAPVTVAGVPVGAANGPLPLSAYAANANDPNVTDLTPYRTLIGPAKTLNVSGIYNRALSPKVNATATINLDVTENESWLGLPSATLTLPAGNRFSPFGQNVQLLRYYDNLNPLTRSGGSQALRGEVTVNGDSAPWIKSWRWSLNANYQQTGSDSSTTRGIDPSQMQALLNANDASFNPFAELPYSALVIRPNDWTESTTKVGNVEFLTNGALFKLPAGDVTTSIRVAGRTNDLSGRSFRSGVFSNSDISRDTGSIRGNISVPIASRRRAVLDAIGDFSINANIEVEQLSDFGRLTTTGYGFNWSPITQVQAIVSVIDDSNAPTPGQLGNPVVTTPNVTVYDFVRGESVNISQITGGNPGLSADSRHVFRAGLNIRPLTETNLGIVVNYTNSRFRNAIQSFPGASAEVEAAFPDRFVRDGAGRLLSIDSRPVNYDRTEHSELRWGFNLFLPIASPQQKRMQARREAFQKAREESRRTGQPMPAEMTAMFEQFRRFGQQSSLFGGTMSQQFRGPRPEGQQGQQGQNQPQPQGQDQGQGRVQTDAPGQGPGAGGGGQGGGPRFGGGPGGGRGGFGGGGGGNRLIFSAYHTWVLKDEIQIRPGLPVIDRLSGDSAQAIAAHRIDITAGVKRDAMLVQLNGNWTSGTHTSTGSAAIPGSISELNFGSLAKLNLLAEYNPGQDIDFLLKHPWFRGSRIQLRVDNIFNARQRVTDQNGLTPAAYAPNLRDPLGRTVKLTFRKQFF</sequence>
<dbReference type="SUPFAM" id="SSF56935">
    <property type="entry name" value="Porins"/>
    <property type="match status" value="1"/>
</dbReference>
<comment type="caution">
    <text evidence="3">The sequence shown here is derived from an EMBL/GenBank/DDBJ whole genome shotgun (WGS) entry which is preliminary data.</text>
</comment>
<dbReference type="Proteomes" id="UP000575241">
    <property type="component" value="Unassembled WGS sequence"/>
</dbReference>
<keyword evidence="2" id="KW-0732">Signal</keyword>
<name>A0A7W7JYT8_9SPHN</name>
<dbReference type="Gene3D" id="2.170.130.10">
    <property type="entry name" value="TonB-dependent receptor, plug domain"/>
    <property type="match status" value="1"/>
</dbReference>
<dbReference type="InterPro" id="IPR037066">
    <property type="entry name" value="Plug_dom_sf"/>
</dbReference>
<evidence type="ECO:0008006" key="5">
    <source>
        <dbReference type="Google" id="ProtNLM"/>
    </source>
</evidence>
<feature type="region of interest" description="Disordered" evidence="1">
    <location>
        <begin position="758"/>
        <end position="828"/>
    </location>
</feature>
<dbReference type="RefSeq" id="WP_184163118.1">
    <property type="nucleotide sequence ID" value="NZ_JACHLN010000001.1"/>
</dbReference>
<feature type="compositionally biased region" description="Basic and acidic residues" evidence="1">
    <location>
        <begin position="717"/>
        <end position="731"/>
    </location>
</feature>
<keyword evidence="4" id="KW-1185">Reference proteome</keyword>
<protein>
    <recommendedName>
        <fullName evidence="5">TonB-dependent receptor</fullName>
    </recommendedName>
</protein>
<feature type="region of interest" description="Disordered" evidence="1">
    <location>
        <begin position="712"/>
        <end position="737"/>
    </location>
</feature>
<feature type="signal peptide" evidence="2">
    <location>
        <begin position="1"/>
        <end position="25"/>
    </location>
</feature>
<evidence type="ECO:0000313" key="3">
    <source>
        <dbReference type="EMBL" id="MBB4837877.1"/>
    </source>
</evidence>
<proteinExistence type="predicted"/>
<dbReference type="EMBL" id="JACHLN010000001">
    <property type="protein sequence ID" value="MBB4837877.1"/>
    <property type="molecule type" value="Genomic_DNA"/>
</dbReference>
<feature type="compositionally biased region" description="Low complexity" evidence="1">
    <location>
        <begin position="25"/>
        <end position="51"/>
    </location>
</feature>
<evidence type="ECO:0000313" key="4">
    <source>
        <dbReference type="Proteomes" id="UP000575241"/>
    </source>
</evidence>
<evidence type="ECO:0000256" key="2">
    <source>
        <dbReference type="SAM" id="SignalP"/>
    </source>
</evidence>
<feature type="region of interest" description="Disordered" evidence="1">
    <location>
        <begin position="25"/>
        <end position="60"/>
    </location>
</feature>
<dbReference type="PANTHER" id="PTHR47234:SF1">
    <property type="entry name" value="TONB-DEPENDENT RECEPTOR"/>
    <property type="match status" value="1"/>
</dbReference>
<evidence type="ECO:0000256" key="1">
    <source>
        <dbReference type="SAM" id="MobiDB-lite"/>
    </source>
</evidence>
<reference evidence="3 4" key="1">
    <citation type="submission" date="2020-08" db="EMBL/GenBank/DDBJ databases">
        <title>Functional genomics of gut bacteria from endangered species of beetles.</title>
        <authorList>
            <person name="Carlos-Shanley C."/>
        </authorList>
    </citation>
    <scope>NUCLEOTIDE SEQUENCE [LARGE SCALE GENOMIC DNA]</scope>
    <source>
        <strain evidence="3 4">S00224</strain>
    </source>
</reference>
<accession>A0A7W7JYT8</accession>
<dbReference type="AlphaFoldDB" id="A0A7W7JYT8"/>
<organism evidence="3 4">
    <name type="scientific">Sphingomonas kyeonggiensis</name>
    <dbReference type="NCBI Taxonomy" id="1268553"/>
    <lineage>
        <taxon>Bacteria</taxon>
        <taxon>Pseudomonadati</taxon>
        <taxon>Pseudomonadota</taxon>
        <taxon>Alphaproteobacteria</taxon>
        <taxon>Sphingomonadales</taxon>
        <taxon>Sphingomonadaceae</taxon>
        <taxon>Sphingomonas</taxon>
    </lineage>
</organism>
<gene>
    <name evidence="3" type="ORF">HNP52_000928</name>
</gene>
<dbReference type="PANTHER" id="PTHR47234">
    <property type="match status" value="1"/>
</dbReference>